<protein>
    <submittedName>
        <fullName evidence="2">Uncharacterized protein</fullName>
    </submittedName>
</protein>
<feature type="compositionally biased region" description="Basic and acidic residues" evidence="1">
    <location>
        <begin position="44"/>
        <end position="73"/>
    </location>
</feature>
<dbReference type="PROSITE" id="PS51257">
    <property type="entry name" value="PROKAR_LIPOPROTEIN"/>
    <property type="match status" value="1"/>
</dbReference>
<proteinExistence type="predicted"/>
<evidence type="ECO:0000313" key="2">
    <source>
        <dbReference type="EMBL" id="CAJ0878862.1"/>
    </source>
</evidence>
<accession>A0AA48M4I3</accession>
<sequence>MRYFGLAVCAAVGLGCGAIAQAAPMVVSHSAVISKASEFVLATERGENRQGNRNERQGNRQGNRSERQHNRGR</sequence>
<gene>
    <name evidence="2" type="ORF">AMST5_03007</name>
</gene>
<dbReference type="AlphaFoldDB" id="A0AA48M4I3"/>
<organism evidence="2">
    <name type="scientific">freshwater sediment metagenome</name>
    <dbReference type="NCBI Taxonomy" id="556182"/>
    <lineage>
        <taxon>unclassified sequences</taxon>
        <taxon>metagenomes</taxon>
        <taxon>ecological metagenomes</taxon>
    </lineage>
</organism>
<dbReference type="EMBL" id="OY288114">
    <property type="protein sequence ID" value="CAJ0878862.1"/>
    <property type="molecule type" value="Genomic_DNA"/>
</dbReference>
<name>A0AA48M4I3_9ZZZZ</name>
<reference evidence="2" key="1">
    <citation type="submission" date="2023-07" db="EMBL/GenBank/DDBJ databases">
        <authorList>
            <person name="Pelsma A.J. K."/>
        </authorList>
    </citation>
    <scope>NUCLEOTIDE SEQUENCE</scope>
</reference>
<evidence type="ECO:0000256" key="1">
    <source>
        <dbReference type="SAM" id="MobiDB-lite"/>
    </source>
</evidence>
<feature type="region of interest" description="Disordered" evidence="1">
    <location>
        <begin position="43"/>
        <end position="73"/>
    </location>
</feature>